<feature type="transmembrane region" description="Helical" evidence="1">
    <location>
        <begin position="90"/>
        <end position="108"/>
    </location>
</feature>
<dbReference type="InterPro" id="IPR001387">
    <property type="entry name" value="Cro/C1-type_HTH"/>
</dbReference>
<sequence length="280" mass="29947">MRQLRKQSGLSYRELEKRAAARGDVLARSSIADVLSGKRLPRAELLTAFVLACGDDRVEPWLHALDRAGAQETSTDASPEPPAPGRKIRAWHVLLMSAVIVMALVAVIRSTLSGNDTVDGPTTSTGAVRPSLPTGWIRLRPITAPHLCLTDGRVRDGRHTPLVAVQRPCNRVAPQLTRLEPVGGDLYRIQWHHPDHGVGCLKALSEGPGVGLLEPWDACAESSHFHVEPSGEPAGNTYVLRVEGQGCVGIAGSDTTEGVEAVVSRCLGKGGQVFIIEPLP</sequence>
<evidence type="ECO:0000256" key="1">
    <source>
        <dbReference type="SAM" id="Phobius"/>
    </source>
</evidence>
<reference evidence="2 3" key="1">
    <citation type="submission" date="2016-11" db="EMBL/GenBank/DDBJ databases">
        <authorList>
            <person name="Jaros S."/>
            <person name="Januszkiewicz K."/>
            <person name="Wedrychowicz H."/>
        </authorList>
    </citation>
    <scope>NUCLEOTIDE SEQUENCE [LARGE SCALE GENOMIC DNA]</scope>
    <source>
        <strain evidence="2 3">DSM 44523</strain>
    </source>
</reference>
<evidence type="ECO:0000313" key="3">
    <source>
        <dbReference type="Proteomes" id="UP000184501"/>
    </source>
</evidence>
<gene>
    <name evidence="2" type="ORF">SAMN05444320_104502</name>
</gene>
<dbReference type="CDD" id="cd00093">
    <property type="entry name" value="HTH_XRE"/>
    <property type="match status" value="1"/>
</dbReference>
<organism evidence="2 3">
    <name type="scientific">Streptoalloteichus hindustanus</name>
    <dbReference type="NCBI Taxonomy" id="2017"/>
    <lineage>
        <taxon>Bacteria</taxon>
        <taxon>Bacillati</taxon>
        <taxon>Actinomycetota</taxon>
        <taxon>Actinomycetes</taxon>
        <taxon>Pseudonocardiales</taxon>
        <taxon>Pseudonocardiaceae</taxon>
        <taxon>Streptoalloteichus</taxon>
    </lineage>
</organism>
<keyword evidence="1" id="KW-0472">Membrane</keyword>
<dbReference type="OrthoDB" id="3406160at2"/>
<keyword evidence="1" id="KW-1133">Transmembrane helix</keyword>
<accession>A0A1M5DKU7</accession>
<protein>
    <recommendedName>
        <fullName evidence="4">Helix-turn-helix domain-containing protein</fullName>
    </recommendedName>
</protein>
<dbReference type="SUPFAM" id="SSF50370">
    <property type="entry name" value="Ricin B-like lectins"/>
    <property type="match status" value="1"/>
</dbReference>
<evidence type="ECO:0000313" key="2">
    <source>
        <dbReference type="EMBL" id="SHF67597.1"/>
    </source>
</evidence>
<dbReference type="AlphaFoldDB" id="A0A1M5DKU7"/>
<dbReference type="Gene3D" id="2.80.10.50">
    <property type="match status" value="1"/>
</dbReference>
<dbReference type="CDD" id="cd00161">
    <property type="entry name" value="beta-trefoil_Ricin-like"/>
    <property type="match status" value="1"/>
</dbReference>
<dbReference type="Proteomes" id="UP000184501">
    <property type="component" value="Unassembled WGS sequence"/>
</dbReference>
<keyword evidence="1" id="KW-0812">Transmembrane</keyword>
<proteinExistence type="predicted"/>
<dbReference type="EMBL" id="FQVN01000004">
    <property type="protein sequence ID" value="SHF67597.1"/>
    <property type="molecule type" value="Genomic_DNA"/>
</dbReference>
<evidence type="ECO:0008006" key="4">
    <source>
        <dbReference type="Google" id="ProtNLM"/>
    </source>
</evidence>
<keyword evidence="3" id="KW-1185">Reference proteome</keyword>
<dbReference type="InterPro" id="IPR035992">
    <property type="entry name" value="Ricin_B-like_lectins"/>
</dbReference>
<name>A0A1M5DKU7_STRHI</name>